<feature type="transmembrane region" description="Helical" evidence="6">
    <location>
        <begin position="79"/>
        <end position="108"/>
    </location>
</feature>
<feature type="transmembrane region" description="Helical" evidence="6">
    <location>
        <begin position="198"/>
        <end position="220"/>
    </location>
</feature>
<evidence type="ECO:0000313" key="8">
    <source>
        <dbReference type="Proteomes" id="UP000235777"/>
    </source>
</evidence>
<evidence type="ECO:0008006" key="9">
    <source>
        <dbReference type="Google" id="ProtNLM"/>
    </source>
</evidence>
<dbReference type="Pfam" id="PF07264">
    <property type="entry name" value="EI24"/>
    <property type="match status" value="1"/>
</dbReference>
<name>A0A2N7WWM8_9BURK</name>
<dbReference type="RefSeq" id="WP_018440265.1">
    <property type="nucleotide sequence ID" value="NZ_KB890169.1"/>
</dbReference>
<dbReference type="STRING" id="863227.GCA_000373005_01709"/>
<evidence type="ECO:0000256" key="6">
    <source>
        <dbReference type="SAM" id="Phobius"/>
    </source>
</evidence>
<accession>A0A2N7WWM8</accession>
<comment type="subcellular location">
    <subcellularLocation>
        <location evidence="1">Membrane</location>
        <topology evidence="1">Multi-pass membrane protein</topology>
    </subcellularLocation>
</comment>
<keyword evidence="3 6" id="KW-1133">Transmembrane helix</keyword>
<dbReference type="Proteomes" id="UP000235777">
    <property type="component" value="Unassembled WGS sequence"/>
</dbReference>
<feature type="compositionally biased region" description="Polar residues" evidence="5">
    <location>
        <begin position="276"/>
        <end position="285"/>
    </location>
</feature>
<evidence type="ECO:0000313" key="7">
    <source>
        <dbReference type="EMBL" id="PMS33906.1"/>
    </source>
</evidence>
<organism evidence="7 8">
    <name type="scientific">Trinickia symbiotica</name>
    <dbReference type="NCBI Taxonomy" id="863227"/>
    <lineage>
        <taxon>Bacteria</taxon>
        <taxon>Pseudomonadati</taxon>
        <taxon>Pseudomonadota</taxon>
        <taxon>Betaproteobacteria</taxon>
        <taxon>Burkholderiales</taxon>
        <taxon>Burkholderiaceae</taxon>
        <taxon>Trinickia</taxon>
    </lineage>
</organism>
<evidence type="ECO:0000256" key="3">
    <source>
        <dbReference type="ARBA" id="ARBA00022989"/>
    </source>
</evidence>
<evidence type="ECO:0000256" key="2">
    <source>
        <dbReference type="ARBA" id="ARBA00022692"/>
    </source>
</evidence>
<feature type="region of interest" description="Disordered" evidence="5">
    <location>
        <begin position="269"/>
        <end position="291"/>
    </location>
</feature>
<keyword evidence="8" id="KW-1185">Reference proteome</keyword>
<evidence type="ECO:0000256" key="4">
    <source>
        <dbReference type="ARBA" id="ARBA00023136"/>
    </source>
</evidence>
<keyword evidence="4 6" id="KW-0472">Membrane</keyword>
<feature type="transmembrane region" description="Helical" evidence="6">
    <location>
        <begin position="226"/>
        <end position="251"/>
    </location>
</feature>
<protein>
    <recommendedName>
        <fullName evidence="9">EI24 domain-containing protein</fullName>
    </recommendedName>
</protein>
<gene>
    <name evidence="7" type="ORF">C0Z20_23615</name>
</gene>
<dbReference type="EMBL" id="PNYC01000017">
    <property type="protein sequence ID" value="PMS33906.1"/>
    <property type="molecule type" value="Genomic_DNA"/>
</dbReference>
<feature type="transmembrane region" description="Helical" evidence="6">
    <location>
        <begin position="128"/>
        <end position="148"/>
    </location>
</feature>
<dbReference type="AlphaFoldDB" id="A0A2N7WWM8"/>
<feature type="transmembrane region" description="Helical" evidence="6">
    <location>
        <begin position="20"/>
        <end position="43"/>
    </location>
</feature>
<evidence type="ECO:0000256" key="5">
    <source>
        <dbReference type="SAM" id="MobiDB-lite"/>
    </source>
</evidence>
<dbReference type="InterPro" id="IPR059112">
    <property type="entry name" value="CysZ/EI24"/>
</dbReference>
<dbReference type="OrthoDB" id="8565703at2"/>
<feature type="transmembrane region" description="Helical" evidence="6">
    <location>
        <begin position="154"/>
        <end position="172"/>
    </location>
</feature>
<evidence type="ECO:0000256" key="1">
    <source>
        <dbReference type="ARBA" id="ARBA00004141"/>
    </source>
</evidence>
<proteinExistence type="predicted"/>
<keyword evidence="2 6" id="KW-0812">Transmembrane</keyword>
<comment type="caution">
    <text evidence="7">The sequence shown here is derived from an EMBL/GenBank/DDBJ whole genome shotgun (WGS) entry which is preliminary data.</text>
</comment>
<reference evidence="7 8" key="1">
    <citation type="submission" date="2018-01" db="EMBL/GenBank/DDBJ databases">
        <title>Whole genome analyses suggest that Burkholderia sensu lato contains two further novel genera in the rhizoxinica-symbiotica group Mycetohabitans gen. nov., and Trinickia gen. nov.: implications for the evolution of diazotrophy and nodulation in the Burkholderiaceae.</title>
        <authorList>
            <person name="Estrada-de los Santos P."/>
            <person name="Palmer M."/>
            <person name="Chavez-Ramirez B."/>
            <person name="Beukes C."/>
            <person name="Steenkamp E.T."/>
            <person name="Hirsch A.M."/>
            <person name="Manyaka P."/>
            <person name="Maluk M."/>
            <person name="Lafos M."/>
            <person name="Crook M."/>
            <person name="Gross E."/>
            <person name="Simon M.F."/>
            <person name="Bueno dos Reis Junior F."/>
            <person name="Poole P.S."/>
            <person name="Venter S.N."/>
            <person name="James E.K."/>
        </authorList>
    </citation>
    <scope>NUCLEOTIDE SEQUENCE [LARGE SCALE GENOMIC DNA]</scope>
    <source>
        <strain evidence="7 8">JPY 581</strain>
    </source>
</reference>
<sequence length="291" mass="32616">MNDLLRAFVRAVASMLHPRMLWLTFMPFFVAALGWGVVFWFAWQDLVGTVRAWLAGSTFGTTLFHAFDWVGFTALHAAIAPFIVIAMAIPLIVVTVLLLIATISMPLVVRQLSARRFASLEQRRGGTWYGSLVYALATTFICLTLTIVTLPLWLILPLFAFIPPLLWGWLTYRVMTYDALALHASRAERIALMRRHRWPLLAIGVASGLMSTLPTLIWAWSLWLIVLFPVIAAATIWIYAAILVFSALWFGHYCLHALQLMRDEAGQGMSGPTRHLPSSQSSTTMDDLHSS</sequence>